<evidence type="ECO:0000313" key="2">
    <source>
        <dbReference type="Proteomes" id="UP000501891"/>
    </source>
</evidence>
<accession>A0A858R527</accession>
<dbReference type="AlphaFoldDB" id="A0A858R527"/>
<dbReference type="Pfam" id="PF19541">
    <property type="entry name" value="DUF6065"/>
    <property type="match status" value="1"/>
</dbReference>
<dbReference type="Proteomes" id="UP000501891">
    <property type="component" value="Chromosome"/>
</dbReference>
<reference evidence="1" key="1">
    <citation type="submission" date="2020-04" db="EMBL/GenBank/DDBJ databases">
        <title>A desert anoxygenic phototrophic bacterium fixes CO2 using RubisCO under aerobic conditions.</title>
        <authorList>
            <person name="Tang K."/>
        </authorList>
    </citation>
    <scope>NUCLEOTIDE SEQUENCE [LARGE SCALE GENOMIC DNA]</scope>
    <source>
        <strain evidence="1">MIMtkB3</strain>
    </source>
</reference>
<organism evidence="1 2">
    <name type="scientific">Aerophototrophica crusticola</name>
    <dbReference type="NCBI Taxonomy" id="1709002"/>
    <lineage>
        <taxon>Bacteria</taxon>
        <taxon>Pseudomonadati</taxon>
        <taxon>Pseudomonadota</taxon>
        <taxon>Alphaproteobacteria</taxon>
        <taxon>Rhodospirillales</taxon>
        <taxon>Rhodospirillaceae</taxon>
        <taxon>Aerophototrophica</taxon>
    </lineage>
</organism>
<dbReference type="EMBL" id="CP051775">
    <property type="protein sequence ID" value="QJE72579.1"/>
    <property type="molecule type" value="Genomic_DNA"/>
</dbReference>
<protein>
    <submittedName>
        <fullName evidence="1">Uncharacterized protein</fullName>
    </submittedName>
</protein>
<dbReference type="InterPro" id="IPR045709">
    <property type="entry name" value="DUF6065"/>
</dbReference>
<sequence>MRLTCYPIPGSELLLRPAPLSRPWMEATPDRFAYRCLPLNIANTHGWEVLCPAEFTATWDGSGGKEAIRIESDALPHHLPVSHFGSGVLTFHVPGLFRTPPGLNLWVGGPPNLPKDGIQALSAVVETDWAPYTFTMNWLFTRPHHPVRFAKGEPFCFFFPLSRGLVEEMEPEVLPLDSAPELAAQYRAWSEGRADFLEELPREGSAARAEEWQKAYFRGRLPDGRPGCPDHRTKLSLNSFRLGVPQKPGS</sequence>
<keyword evidence="2" id="KW-1185">Reference proteome</keyword>
<dbReference type="KEGG" id="acru:HHL28_05230"/>
<evidence type="ECO:0000313" key="1">
    <source>
        <dbReference type="EMBL" id="QJE72579.1"/>
    </source>
</evidence>
<gene>
    <name evidence="1" type="ORF">HHL28_05230</name>
</gene>
<proteinExistence type="predicted"/>
<name>A0A858R527_9PROT</name>